<gene>
    <name evidence="2" type="ORF">SAMN05421753_10661</name>
</gene>
<dbReference type="PANTHER" id="PTHR43236:SF1">
    <property type="entry name" value="BLL7220 PROTEIN"/>
    <property type="match status" value="1"/>
</dbReference>
<dbReference type="Gene3D" id="1.10.260.40">
    <property type="entry name" value="lambda repressor-like DNA-binding domains"/>
    <property type="match status" value="1"/>
</dbReference>
<dbReference type="EMBL" id="FOQD01000006">
    <property type="protein sequence ID" value="SFI15512.1"/>
    <property type="molecule type" value="Genomic_DNA"/>
</dbReference>
<reference evidence="3" key="1">
    <citation type="submission" date="2016-10" db="EMBL/GenBank/DDBJ databases">
        <authorList>
            <person name="Varghese N."/>
            <person name="Submissions S."/>
        </authorList>
    </citation>
    <scope>NUCLEOTIDE SEQUENCE [LARGE SCALE GENOMIC DNA]</scope>
    <source>
        <strain evidence="3">DSM 26348</strain>
    </source>
</reference>
<dbReference type="Proteomes" id="UP000199518">
    <property type="component" value="Unassembled WGS sequence"/>
</dbReference>
<dbReference type="GO" id="GO:0003677">
    <property type="term" value="F:DNA binding"/>
    <property type="evidence" value="ECO:0007669"/>
    <property type="project" value="InterPro"/>
</dbReference>
<dbReference type="STRING" id="1576369.SAMN05421753_10661"/>
<name>A0A1I3FWQ6_9PLAN</name>
<dbReference type="Pfam" id="PF01381">
    <property type="entry name" value="HTH_3"/>
    <property type="match status" value="1"/>
</dbReference>
<dbReference type="PANTHER" id="PTHR43236">
    <property type="entry name" value="ANTITOXIN HIGA1"/>
    <property type="match status" value="1"/>
</dbReference>
<dbReference type="AlphaFoldDB" id="A0A1I3FWQ6"/>
<feature type="domain" description="HTH cro/C1-type" evidence="1">
    <location>
        <begin position="12"/>
        <end position="65"/>
    </location>
</feature>
<dbReference type="SUPFAM" id="SSF47413">
    <property type="entry name" value="lambda repressor-like DNA-binding domains"/>
    <property type="match status" value="1"/>
</dbReference>
<sequence>MSDKPQSPGERIRQLLKDREWTQAELGAVLGLPGSRVTELVQNKKVIDPELAIKLSEAFISTTPREWMELDAEYRLSLVSKGDGAVRRRASMLELAPVREMESRGWIQKTSTPEELEVELRRFFDTDTLDPPPSLFAATRKTDSIDDLTPIQRAWCFQVRRIAKNQLVTPYSEDRMPECIKALRKLAAFPQEARKVSNVLSEYGIRFVIVAPIASCKIDGVAMWLDDTSPVIGMSVRFDRIDSFWFTLFHELSHIQHRDALSVDDNLVGAEAFAIERPAIEQRANKEASKMLIETEVLDSFIKRVSPLYSKDRINQFARKVQIHPGIVVGQLQHRAEIGFHANKEMLVKVRDIVVATSVTDGWGQIIG</sequence>
<organism evidence="2 3">
    <name type="scientific">Planctomicrobium piriforme</name>
    <dbReference type="NCBI Taxonomy" id="1576369"/>
    <lineage>
        <taxon>Bacteria</taxon>
        <taxon>Pseudomonadati</taxon>
        <taxon>Planctomycetota</taxon>
        <taxon>Planctomycetia</taxon>
        <taxon>Planctomycetales</taxon>
        <taxon>Planctomycetaceae</taxon>
        <taxon>Planctomicrobium</taxon>
    </lineage>
</organism>
<protein>
    <submittedName>
        <fullName evidence="2">HTH-type transcriptional regulator / antitoxin HigA</fullName>
    </submittedName>
</protein>
<dbReference type="SMART" id="SM00530">
    <property type="entry name" value="HTH_XRE"/>
    <property type="match status" value="1"/>
</dbReference>
<dbReference type="InterPro" id="IPR001387">
    <property type="entry name" value="Cro/C1-type_HTH"/>
</dbReference>
<dbReference type="InterPro" id="IPR052345">
    <property type="entry name" value="Rad_response_metalloprotease"/>
</dbReference>
<keyword evidence="3" id="KW-1185">Reference proteome</keyword>
<evidence type="ECO:0000259" key="1">
    <source>
        <dbReference type="PROSITE" id="PS50943"/>
    </source>
</evidence>
<dbReference type="InterPro" id="IPR010982">
    <property type="entry name" value="Lambda_DNA-bd_dom_sf"/>
</dbReference>
<accession>A0A1I3FWQ6</accession>
<proteinExistence type="predicted"/>
<evidence type="ECO:0000313" key="2">
    <source>
        <dbReference type="EMBL" id="SFI15512.1"/>
    </source>
</evidence>
<dbReference type="OrthoDB" id="9796786at2"/>
<dbReference type="CDD" id="cd00093">
    <property type="entry name" value="HTH_XRE"/>
    <property type="match status" value="1"/>
</dbReference>
<dbReference type="PROSITE" id="PS50943">
    <property type="entry name" value="HTH_CROC1"/>
    <property type="match status" value="1"/>
</dbReference>
<dbReference type="RefSeq" id="WP_092049419.1">
    <property type="nucleotide sequence ID" value="NZ_FOQD01000006.1"/>
</dbReference>
<evidence type="ECO:0000313" key="3">
    <source>
        <dbReference type="Proteomes" id="UP000199518"/>
    </source>
</evidence>